<dbReference type="PANTHER" id="PTHR45708">
    <property type="entry name" value="ENDOCHITINASE"/>
    <property type="match status" value="1"/>
</dbReference>
<name>A0AAE0K540_9PEZI</name>
<sequence>LEQDIKQCQARYGKKVLLSLGGAGTILRLETNLEALRFANLLWALFGPPGNLNDQLRPFGSAVLDDFDLDENVALPAHFDSLCSLLRANFANDLSKDYFFSAAPQCNFPDISIPMVYILQ</sequence>
<dbReference type="PROSITE" id="PS51910">
    <property type="entry name" value="GH18_2"/>
    <property type="match status" value="1"/>
</dbReference>
<proteinExistence type="predicted"/>
<gene>
    <name evidence="5" type="ORF">B0H63DRAFT_402987</name>
</gene>
<evidence type="ECO:0000313" key="6">
    <source>
        <dbReference type="Proteomes" id="UP001285441"/>
    </source>
</evidence>
<dbReference type="GO" id="GO:0005975">
    <property type="term" value="P:carbohydrate metabolic process"/>
    <property type="evidence" value="ECO:0007669"/>
    <property type="project" value="InterPro"/>
</dbReference>
<dbReference type="Gene3D" id="3.20.20.80">
    <property type="entry name" value="Glycosidases"/>
    <property type="match status" value="1"/>
</dbReference>
<accession>A0AAE0K540</accession>
<dbReference type="GO" id="GO:0005576">
    <property type="term" value="C:extracellular region"/>
    <property type="evidence" value="ECO:0007669"/>
    <property type="project" value="TreeGrafter"/>
</dbReference>
<dbReference type="SUPFAM" id="SSF51445">
    <property type="entry name" value="(Trans)glycosidases"/>
    <property type="match status" value="1"/>
</dbReference>
<dbReference type="PANTHER" id="PTHR45708:SF49">
    <property type="entry name" value="ENDOCHITINASE"/>
    <property type="match status" value="1"/>
</dbReference>
<dbReference type="GO" id="GO:0004568">
    <property type="term" value="F:chitinase activity"/>
    <property type="evidence" value="ECO:0007669"/>
    <property type="project" value="TreeGrafter"/>
</dbReference>
<evidence type="ECO:0000256" key="3">
    <source>
        <dbReference type="ARBA" id="ARBA00023295"/>
    </source>
</evidence>
<evidence type="ECO:0000259" key="4">
    <source>
        <dbReference type="PROSITE" id="PS51910"/>
    </source>
</evidence>
<protein>
    <submittedName>
        <fullName evidence="5">Glycoside hydrolase superfamily</fullName>
    </submittedName>
</protein>
<dbReference type="GO" id="GO:0008061">
    <property type="term" value="F:chitin binding"/>
    <property type="evidence" value="ECO:0007669"/>
    <property type="project" value="UniProtKB-KW"/>
</dbReference>
<dbReference type="AlphaFoldDB" id="A0AAE0K540"/>
<evidence type="ECO:0000313" key="5">
    <source>
        <dbReference type="EMBL" id="KAK3370269.1"/>
    </source>
</evidence>
<dbReference type="Proteomes" id="UP001285441">
    <property type="component" value="Unassembled WGS sequence"/>
</dbReference>
<feature type="domain" description="GH18" evidence="4">
    <location>
        <begin position="1"/>
        <end position="120"/>
    </location>
</feature>
<dbReference type="InterPro" id="IPR017853">
    <property type="entry name" value="GH"/>
</dbReference>
<comment type="caution">
    <text evidence="5">The sequence shown here is derived from an EMBL/GenBank/DDBJ whole genome shotgun (WGS) entry which is preliminary data.</text>
</comment>
<keyword evidence="1" id="KW-0147">Chitin-binding</keyword>
<reference evidence="5" key="2">
    <citation type="submission" date="2023-06" db="EMBL/GenBank/DDBJ databases">
        <authorList>
            <consortium name="Lawrence Berkeley National Laboratory"/>
            <person name="Haridas S."/>
            <person name="Hensen N."/>
            <person name="Bonometti L."/>
            <person name="Westerberg I."/>
            <person name="Brannstrom I.O."/>
            <person name="Guillou S."/>
            <person name="Cros-Aarteil S."/>
            <person name="Calhoun S."/>
            <person name="Kuo A."/>
            <person name="Mondo S."/>
            <person name="Pangilinan J."/>
            <person name="Riley R."/>
            <person name="LaButti K."/>
            <person name="Andreopoulos B."/>
            <person name="Lipzen A."/>
            <person name="Chen C."/>
            <person name="Yanf M."/>
            <person name="Daum C."/>
            <person name="Ng V."/>
            <person name="Clum A."/>
            <person name="Steindorff A."/>
            <person name="Ohm R."/>
            <person name="Martin F."/>
            <person name="Silar P."/>
            <person name="Natvig D."/>
            <person name="Lalanne C."/>
            <person name="Gautier V."/>
            <person name="Ament-velasquez S.L."/>
            <person name="Kruys A."/>
            <person name="Hutchinson M.I."/>
            <person name="Powell A.J."/>
            <person name="Barry K."/>
            <person name="Miller A.N."/>
            <person name="Grigoriev I.V."/>
            <person name="Debuchy R."/>
            <person name="Gladieux P."/>
            <person name="Thoren M.H."/>
            <person name="Johannesson H."/>
        </authorList>
    </citation>
    <scope>NUCLEOTIDE SEQUENCE</scope>
    <source>
        <strain evidence="5">CBS 232.78</strain>
    </source>
</reference>
<dbReference type="InterPro" id="IPR050542">
    <property type="entry name" value="Glycosyl_Hydrlase18_Chitinase"/>
</dbReference>
<reference evidence="5" key="1">
    <citation type="journal article" date="2023" name="Mol. Phylogenet. Evol.">
        <title>Genome-scale phylogeny and comparative genomics of the fungal order Sordariales.</title>
        <authorList>
            <person name="Hensen N."/>
            <person name="Bonometti L."/>
            <person name="Westerberg I."/>
            <person name="Brannstrom I.O."/>
            <person name="Guillou S."/>
            <person name="Cros-Aarteil S."/>
            <person name="Calhoun S."/>
            <person name="Haridas S."/>
            <person name="Kuo A."/>
            <person name="Mondo S."/>
            <person name="Pangilinan J."/>
            <person name="Riley R."/>
            <person name="LaButti K."/>
            <person name="Andreopoulos B."/>
            <person name="Lipzen A."/>
            <person name="Chen C."/>
            <person name="Yan M."/>
            <person name="Daum C."/>
            <person name="Ng V."/>
            <person name="Clum A."/>
            <person name="Steindorff A."/>
            <person name="Ohm R.A."/>
            <person name="Martin F."/>
            <person name="Silar P."/>
            <person name="Natvig D.O."/>
            <person name="Lalanne C."/>
            <person name="Gautier V."/>
            <person name="Ament-Velasquez S.L."/>
            <person name="Kruys A."/>
            <person name="Hutchinson M.I."/>
            <person name="Powell A.J."/>
            <person name="Barry K."/>
            <person name="Miller A.N."/>
            <person name="Grigoriev I.V."/>
            <person name="Debuchy R."/>
            <person name="Gladieux P."/>
            <person name="Hiltunen Thoren M."/>
            <person name="Johannesson H."/>
        </authorList>
    </citation>
    <scope>NUCLEOTIDE SEQUENCE</scope>
    <source>
        <strain evidence="5">CBS 232.78</strain>
    </source>
</reference>
<evidence type="ECO:0000256" key="1">
    <source>
        <dbReference type="ARBA" id="ARBA00022669"/>
    </source>
</evidence>
<feature type="non-terminal residue" evidence="5">
    <location>
        <position position="1"/>
    </location>
</feature>
<organism evidence="5 6">
    <name type="scientific">Podospora didyma</name>
    <dbReference type="NCBI Taxonomy" id="330526"/>
    <lineage>
        <taxon>Eukaryota</taxon>
        <taxon>Fungi</taxon>
        <taxon>Dikarya</taxon>
        <taxon>Ascomycota</taxon>
        <taxon>Pezizomycotina</taxon>
        <taxon>Sordariomycetes</taxon>
        <taxon>Sordariomycetidae</taxon>
        <taxon>Sordariales</taxon>
        <taxon>Podosporaceae</taxon>
        <taxon>Podospora</taxon>
    </lineage>
</organism>
<dbReference type="EMBL" id="JAULSW010000009">
    <property type="protein sequence ID" value="KAK3370269.1"/>
    <property type="molecule type" value="Genomic_DNA"/>
</dbReference>
<keyword evidence="6" id="KW-1185">Reference proteome</keyword>
<keyword evidence="3" id="KW-0326">Glycosidase</keyword>
<dbReference type="InterPro" id="IPR001223">
    <property type="entry name" value="Glyco_hydro18_cat"/>
</dbReference>
<evidence type="ECO:0000256" key="2">
    <source>
        <dbReference type="ARBA" id="ARBA00022801"/>
    </source>
</evidence>
<keyword evidence="2 5" id="KW-0378">Hydrolase</keyword>